<gene>
    <name evidence="2" type="ORF">SAMN05660413_00630</name>
</gene>
<keyword evidence="1" id="KW-1133">Transmembrane helix</keyword>
<sequence length="173" mass="19825">MNQIELSQLLLALLPALIVGALAYYFFKSFIKSEEGRRRFLLVKDNQKTALPMRLQAYERMTLFLERISPGKILFRVKPNSDDPSQYEQLLIRTIEQEFEHNLAQQIYLSGDCWDYIKTAKNATIGLIRKANGLDEVTTADALREAILKNLMEKPAPTDAALAFIKKEVKSFI</sequence>
<dbReference type="EMBL" id="FOVL01000002">
    <property type="protein sequence ID" value="SFN34544.1"/>
    <property type="molecule type" value="Genomic_DNA"/>
</dbReference>
<evidence type="ECO:0000313" key="3">
    <source>
        <dbReference type="Proteomes" id="UP000199153"/>
    </source>
</evidence>
<dbReference type="InterPro" id="IPR057695">
    <property type="entry name" value="DUF7935"/>
</dbReference>
<evidence type="ECO:0000256" key="1">
    <source>
        <dbReference type="SAM" id="Phobius"/>
    </source>
</evidence>
<evidence type="ECO:0000313" key="2">
    <source>
        <dbReference type="EMBL" id="SFN34544.1"/>
    </source>
</evidence>
<dbReference type="OrthoDB" id="1493032at2"/>
<keyword evidence="3" id="KW-1185">Reference proteome</keyword>
<organism evidence="2 3">
    <name type="scientific">Salegentibacter flavus</name>
    <dbReference type="NCBI Taxonomy" id="287099"/>
    <lineage>
        <taxon>Bacteria</taxon>
        <taxon>Pseudomonadati</taxon>
        <taxon>Bacteroidota</taxon>
        <taxon>Flavobacteriia</taxon>
        <taxon>Flavobacteriales</taxon>
        <taxon>Flavobacteriaceae</taxon>
        <taxon>Salegentibacter</taxon>
    </lineage>
</organism>
<protein>
    <submittedName>
        <fullName evidence="2">Uncharacterized protein</fullName>
    </submittedName>
</protein>
<feature type="transmembrane region" description="Helical" evidence="1">
    <location>
        <begin position="6"/>
        <end position="27"/>
    </location>
</feature>
<dbReference type="AlphaFoldDB" id="A0A1I4Y915"/>
<name>A0A1I4Y915_9FLAO</name>
<dbReference type="Proteomes" id="UP000199153">
    <property type="component" value="Unassembled WGS sequence"/>
</dbReference>
<dbReference type="RefSeq" id="WP_093405731.1">
    <property type="nucleotide sequence ID" value="NZ_FOVL01000002.1"/>
</dbReference>
<accession>A0A1I4Y915</accession>
<dbReference type="STRING" id="287099.SAMN05660413_00630"/>
<proteinExistence type="predicted"/>
<dbReference type="Pfam" id="PF25589">
    <property type="entry name" value="DUF7935"/>
    <property type="match status" value="1"/>
</dbReference>
<keyword evidence="1" id="KW-0812">Transmembrane</keyword>
<keyword evidence="1" id="KW-0472">Membrane</keyword>
<reference evidence="2 3" key="1">
    <citation type="submission" date="2016-10" db="EMBL/GenBank/DDBJ databases">
        <authorList>
            <person name="de Groot N.N."/>
        </authorList>
    </citation>
    <scope>NUCLEOTIDE SEQUENCE [LARGE SCALE GENOMIC DNA]</scope>
    <source>
        <strain evidence="2 3">DSM 17794</strain>
    </source>
</reference>